<dbReference type="EMBL" id="NEDP02005510">
    <property type="protein sequence ID" value="OWF39749.1"/>
    <property type="molecule type" value="Genomic_DNA"/>
</dbReference>
<dbReference type="Pfam" id="PF07200">
    <property type="entry name" value="Mod_r"/>
    <property type="match status" value="1"/>
</dbReference>
<feature type="region of interest" description="Disordered" evidence="8">
    <location>
        <begin position="1"/>
        <end position="26"/>
    </location>
</feature>
<protein>
    <submittedName>
        <fullName evidence="10">Vacuolar protein sorting-associated protein 37B</fullName>
    </submittedName>
</protein>
<keyword evidence="4" id="KW-0967">Endosome</keyword>
<dbReference type="GO" id="GO:0043162">
    <property type="term" value="P:ubiquitin-dependent protein catabolic process via the multivesicular body sorting pathway"/>
    <property type="evidence" value="ECO:0007669"/>
    <property type="project" value="TreeGrafter"/>
</dbReference>
<keyword evidence="5 7" id="KW-0653">Protein transport</keyword>
<sequence length="236" mass="26363">MYGHFTSGQVSGSSSPRSEAPNLKSDEAAAVKNIQTEREMLMTQNRSVAEYNISLRPKLESLKTKLATNYEEASSLKTTLAMDKSKLDALRGELSLDTVSVLLQTATAKTEEDAEEISDQFFDRKMDVETYLEQYLNKRTLSHLQLVKSQKLNELIRAQHSQAQQSNQQTSYNWGSGSQGGSYPAPPPIAQPGSGVPYPSGYPYHTGGAFQMPQTEKRKELQIFWRIAGDLRIFFS</sequence>
<dbReference type="GO" id="GO:0000813">
    <property type="term" value="C:ESCRT I complex"/>
    <property type="evidence" value="ECO:0007669"/>
    <property type="project" value="TreeGrafter"/>
</dbReference>
<dbReference type="GO" id="GO:0031902">
    <property type="term" value="C:late endosome membrane"/>
    <property type="evidence" value="ECO:0007669"/>
    <property type="project" value="UniProtKB-SubCell"/>
</dbReference>
<comment type="function">
    <text evidence="6">Component of the ESCRT-I complex, a regulator of vesicular trafficking process. Required for the sorting of endocytic ubiquitinated cargos into multivesicular bodies. May be involved in cell growth and differentiation.</text>
</comment>
<dbReference type="STRING" id="6573.A0A210PTC6"/>
<evidence type="ECO:0000313" key="10">
    <source>
        <dbReference type="EMBL" id="OWF39749.1"/>
    </source>
</evidence>
<feature type="compositionally biased region" description="Low complexity" evidence="8">
    <location>
        <begin position="159"/>
        <end position="169"/>
    </location>
</feature>
<keyword evidence="11" id="KW-1185">Reference proteome</keyword>
<comment type="caution">
    <text evidence="10">The sequence shown here is derived from an EMBL/GenBank/DDBJ whole genome shotgun (WGS) entry which is preliminary data.</text>
</comment>
<evidence type="ECO:0000256" key="3">
    <source>
        <dbReference type="ARBA" id="ARBA00022448"/>
    </source>
</evidence>
<dbReference type="PROSITE" id="PS51314">
    <property type="entry name" value="VPS37_C"/>
    <property type="match status" value="1"/>
</dbReference>
<accession>A0A210PTC6</accession>
<dbReference type="PANTHER" id="PTHR13678">
    <property type="entry name" value="VACUOLAR PROTEIN SORTING-ASSOCIATED PROTEIN 37"/>
    <property type="match status" value="1"/>
</dbReference>
<feature type="compositionally biased region" description="Low complexity" evidence="8">
    <location>
        <begin position="7"/>
        <end position="18"/>
    </location>
</feature>
<feature type="domain" description="VPS37 C-terminal" evidence="9">
    <location>
        <begin position="77"/>
        <end position="166"/>
    </location>
</feature>
<dbReference type="AlphaFoldDB" id="A0A210PTC6"/>
<comment type="subcellular location">
    <subcellularLocation>
        <location evidence="1">Late endosome membrane</location>
        <topology evidence="1">Peripheral membrane protein</topology>
    </subcellularLocation>
</comment>
<evidence type="ECO:0000313" key="11">
    <source>
        <dbReference type="Proteomes" id="UP000242188"/>
    </source>
</evidence>
<evidence type="ECO:0000256" key="7">
    <source>
        <dbReference type="PROSITE-ProRule" id="PRU00646"/>
    </source>
</evidence>
<evidence type="ECO:0000256" key="4">
    <source>
        <dbReference type="ARBA" id="ARBA00022753"/>
    </source>
</evidence>
<dbReference type="InterPro" id="IPR009851">
    <property type="entry name" value="Mod_r"/>
</dbReference>
<organism evidence="10 11">
    <name type="scientific">Mizuhopecten yessoensis</name>
    <name type="common">Japanese scallop</name>
    <name type="synonym">Patinopecten yessoensis</name>
    <dbReference type="NCBI Taxonomy" id="6573"/>
    <lineage>
        <taxon>Eukaryota</taxon>
        <taxon>Metazoa</taxon>
        <taxon>Spiralia</taxon>
        <taxon>Lophotrochozoa</taxon>
        <taxon>Mollusca</taxon>
        <taxon>Bivalvia</taxon>
        <taxon>Autobranchia</taxon>
        <taxon>Pteriomorphia</taxon>
        <taxon>Pectinida</taxon>
        <taxon>Pectinoidea</taxon>
        <taxon>Pectinidae</taxon>
        <taxon>Mizuhopecten</taxon>
    </lineage>
</organism>
<keyword evidence="3 7" id="KW-0813">Transport</keyword>
<dbReference type="OrthoDB" id="10004364at2759"/>
<name>A0A210PTC6_MIZYE</name>
<gene>
    <name evidence="10" type="ORF">KP79_PYT16530</name>
</gene>
<dbReference type="Proteomes" id="UP000242188">
    <property type="component" value="Unassembled WGS sequence"/>
</dbReference>
<reference evidence="10 11" key="1">
    <citation type="journal article" date="2017" name="Nat. Ecol. Evol.">
        <title>Scallop genome provides insights into evolution of bilaterian karyotype and development.</title>
        <authorList>
            <person name="Wang S."/>
            <person name="Zhang J."/>
            <person name="Jiao W."/>
            <person name="Li J."/>
            <person name="Xun X."/>
            <person name="Sun Y."/>
            <person name="Guo X."/>
            <person name="Huan P."/>
            <person name="Dong B."/>
            <person name="Zhang L."/>
            <person name="Hu X."/>
            <person name="Sun X."/>
            <person name="Wang J."/>
            <person name="Zhao C."/>
            <person name="Wang Y."/>
            <person name="Wang D."/>
            <person name="Huang X."/>
            <person name="Wang R."/>
            <person name="Lv J."/>
            <person name="Li Y."/>
            <person name="Zhang Z."/>
            <person name="Liu B."/>
            <person name="Lu W."/>
            <person name="Hui Y."/>
            <person name="Liang J."/>
            <person name="Zhou Z."/>
            <person name="Hou R."/>
            <person name="Li X."/>
            <person name="Liu Y."/>
            <person name="Li H."/>
            <person name="Ning X."/>
            <person name="Lin Y."/>
            <person name="Zhao L."/>
            <person name="Xing Q."/>
            <person name="Dou J."/>
            <person name="Li Y."/>
            <person name="Mao J."/>
            <person name="Guo H."/>
            <person name="Dou H."/>
            <person name="Li T."/>
            <person name="Mu C."/>
            <person name="Jiang W."/>
            <person name="Fu Q."/>
            <person name="Fu X."/>
            <person name="Miao Y."/>
            <person name="Liu J."/>
            <person name="Yu Q."/>
            <person name="Li R."/>
            <person name="Liao H."/>
            <person name="Li X."/>
            <person name="Kong Y."/>
            <person name="Jiang Z."/>
            <person name="Chourrout D."/>
            <person name="Li R."/>
            <person name="Bao Z."/>
        </authorList>
    </citation>
    <scope>NUCLEOTIDE SEQUENCE [LARGE SCALE GENOMIC DNA]</scope>
    <source>
        <strain evidence="10 11">PY_sf001</strain>
    </source>
</reference>
<evidence type="ECO:0000256" key="6">
    <source>
        <dbReference type="ARBA" id="ARBA00025010"/>
    </source>
</evidence>
<evidence type="ECO:0000256" key="2">
    <source>
        <dbReference type="ARBA" id="ARBA00007617"/>
    </source>
</evidence>
<dbReference type="GO" id="GO:0006623">
    <property type="term" value="P:protein targeting to vacuole"/>
    <property type="evidence" value="ECO:0007669"/>
    <property type="project" value="TreeGrafter"/>
</dbReference>
<proteinExistence type="inferred from homology"/>
<feature type="region of interest" description="Disordered" evidence="8">
    <location>
        <begin position="159"/>
        <end position="197"/>
    </location>
</feature>
<evidence type="ECO:0000256" key="5">
    <source>
        <dbReference type="ARBA" id="ARBA00022927"/>
    </source>
</evidence>
<dbReference type="GO" id="GO:0006612">
    <property type="term" value="P:protein targeting to membrane"/>
    <property type="evidence" value="ECO:0007669"/>
    <property type="project" value="TreeGrafter"/>
</dbReference>
<dbReference type="PANTHER" id="PTHR13678:SF27">
    <property type="entry name" value="LD45836P"/>
    <property type="match status" value="1"/>
</dbReference>
<evidence type="ECO:0000259" key="9">
    <source>
        <dbReference type="PROSITE" id="PS51314"/>
    </source>
</evidence>
<comment type="similarity">
    <text evidence="2">Belongs to the VPS37 family.</text>
</comment>
<evidence type="ECO:0000256" key="8">
    <source>
        <dbReference type="SAM" id="MobiDB-lite"/>
    </source>
</evidence>
<evidence type="ECO:0000256" key="1">
    <source>
        <dbReference type="ARBA" id="ARBA00004633"/>
    </source>
</evidence>